<dbReference type="EC" id="6.3.2.4" evidence="5 14"/>
<evidence type="ECO:0000256" key="1">
    <source>
        <dbReference type="ARBA" id="ARBA00001936"/>
    </source>
</evidence>
<evidence type="ECO:0000313" key="17">
    <source>
        <dbReference type="EMBL" id="BDA78718.1"/>
    </source>
</evidence>
<dbReference type="InterPro" id="IPR011127">
    <property type="entry name" value="Dala_Dala_lig_N"/>
</dbReference>
<dbReference type="EMBL" id="AP025028">
    <property type="protein sequence ID" value="BDA78718.1"/>
    <property type="molecule type" value="Genomic_DNA"/>
</dbReference>
<dbReference type="PANTHER" id="PTHR23132">
    <property type="entry name" value="D-ALANINE--D-ALANINE LIGASE"/>
    <property type="match status" value="1"/>
</dbReference>
<keyword evidence="11 14" id="KW-0573">Peptidoglycan synthesis</keyword>
<dbReference type="InterPro" id="IPR005905">
    <property type="entry name" value="D_ala_D_ala"/>
</dbReference>
<proteinExistence type="inferred from homology"/>
<keyword evidence="12 14" id="KW-0961">Cell wall biogenesis/degradation</keyword>
<evidence type="ECO:0000256" key="15">
    <source>
        <dbReference type="PROSITE-ProRule" id="PRU00409"/>
    </source>
</evidence>
<dbReference type="Proteomes" id="UP000245263">
    <property type="component" value="Chromosome 1"/>
</dbReference>
<evidence type="ECO:0000256" key="4">
    <source>
        <dbReference type="ARBA" id="ARBA00010871"/>
    </source>
</evidence>
<organism evidence="17 18">
    <name type="scientific">Leptospira kobayashii</name>
    <dbReference type="NCBI Taxonomy" id="1917830"/>
    <lineage>
        <taxon>Bacteria</taxon>
        <taxon>Pseudomonadati</taxon>
        <taxon>Spirochaetota</taxon>
        <taxon>Spirochaetia</taxon>
        <taxon>Leptospirales</taxon>
        <taxon>Leptospiraceae</taxon>
        <taxon>Leptospira</taxon>
    </lineage>
</organism>
<dbReference type="PROSITE" id="PS00843">
    <property type="entry name" value="DALA_DALA_LIGASE_1"/>
    <property type="match status" value="1"/>
</dbReference>
<dbReference type="NCBIfam" id="NF002528">
    <property type="entry name" value="PRK01966.1-4"/>
    <property type="match status" value="1"/>
</dbReference>
<dbReference type="InterPro" id="IPR016185">
    <property type="entry name" value="PreATP-grasp_dom_sf"/>
</dbReference>
<dbReference type="Gene3D" id="3.30.1490.20">
    <property type="entry name" value="ATP-grasp fold, A domain"/>
    <property type="match status" value="1"/>
</dbReference>
<dbReference type="NCBIfam" id="NF002378">
    <property type="entry name" value="PRK01372.1"/>
    <property type="match status" value="1"/>
</dbReference>
<evidence type="ECO:0000313" key="18">
    <source>
        <dbReference type="Proteomes" id="UP000245263"/>
    </source>
</evidence>
<name>A0ABN6KCK7_9LEPT</name>
<evidence type="ECO:0000256" key="14">
    <source>
        <dbReference type="HAMAP-Rule" id="MF_00047"/>
    </source>
</evidence>
<comment type="cofactor">
    <cofactor evidence="2">
        <name>Mg(2+)</name>
        <dbReference type="ChEBI" id="CHEBI:18420"/>
    </cofactor>
</comment>
<dbReference type="PROSITE" id="PS50975">
    <property type="entry name" value="ATP_GRASP"/>
    <property type="match status" value="1"/>
</dbReference>
<gene>
    <name evidence="14 17" type="primary">ddl</name>
    <name evidence="17" type="ORF">LPTSP3_g16480</name>
</gene>
<evidence type="ECO:0000256" key="11">
    <source>
        <dbReference type="ARBA" id="ARBA00022984"/>
    </source>
</evidence>
<evidence type="ECO:0000256" key="3">
    <source>
        <dbReference type="ARBA" id="ARBA00004496"/>
    </source>
</evidence>
<dbReference type="NCBIfam" id="TIGR01205">
    <property type="entry name" value="D_ala_D_alaTIGR"/>
    <property type="match status" value="1"/>
</dbReference>
<dbReference type="InterPro" id="IPR000291">
    <property type="entry name" value="D-Ala_lig_Van_CS"/>
</dbReference>
<dbReference type="PROSITE" id="PS00844">
    <property type="entry name" value="DALA_DALA_LIGASE_2"/>
    <property type="match status" value="1"/>
</dbReference>
<feature type="domain" description="ATP-grasp" evidence="16">
    <location>
        <begin position="140"/>
        <end position="345"/>
    </location>
</feature>
<comment type="catalytic activity">
    <reaction evidence="13 14">
        <text>2 D-alanine + ATP = D-alanyl-D-alanine + ADP + phosphate + H(+)</text>
        <dbReference type="Rhea" id="RHEA:11224"/>
        <dbReference type="ChEBI" id="CHEBI:15378"/>
        <dbReference type="ChEBI" id="CHEBI:30616"/>
        <dbReference type="ChEBI" id="CHEBI:43474"/>
        <dbReference type="ChEBI" id="CHEBI:57416"/>
        <dbReference type="ChEBI" id="CHEBI:57822"/>
        <dbReference type="ChEBI" id="CHEBI:456216"/>
        <dbReference type="EC" id="6.3.2.4"/>
    </reaction>
</comment>
<evidence type="ECO:0000256" key="5">
    <source>
        <dbReference type="ARBA" id="ARBA00012216"/>
    </source>
</evidence>
<keyword evidence="7 14" id="KW-0436">Ligase</keyword>
<comment type="similarity">
    <text evidence="4 14">Belongs to the D-alanine--D-alanine ligase family.</text>
</comment>
<keyword evidence="18" id="KW-1185">Reference proteome</keyword>
<dbReference type="SUPFAM" id="SSF56059">
    <property type="entry name" value="Glutathione synthetase ATP-binding domain-like"/>
    <property type="match status" value="1"/>
</dbReference>
<protein>
    <recommendedName>
        <fullName evidence="5 14">D-alanine--D-alanine ligase</fullName>
        <ecNumber evidence="5 14">6.3.2.4</ecNumber>
    </recommendedName>
    <alternativeName>
        <fullName evidence="14">D-Ala-D-Ala ligase</fullName>
    </alternativeName>
    <alternativeName>
        <fullName evidence="14">D-alanylalanine synthetase</fullName>
    </alternativeName>
</protein>
<keyword evidence="9 15" id="KW-0067">ATP-binding</keyword>
<reference evidence="17 18" key="1">
    <citation type="submission" date="2021-08" db="EMBL/GenBank/DDBJ databases">
        <title>Complete genome sequence of Leptospira kobayashii strain E30.</title>
        <authorList>
            <person name="Nakao R."/>
            <person name="Nakamura S."/>
            <person name="Masuzawa T."/>
            <person name="Koizumi N."/>
        </authorList>
    </citation>
    <scope>NUCLEOTIDE SEQUENCE [LARGE SCALE GENOMIC DNA]</scope>
    <source>
        <strain evidence="17 18">E30</strain>
    </source>
</reference>
<keyword evidence="6 14" id="KW-0963">Cytoplasm</keyword>
<evidence type="ECO:0000256" key="12">
    <source>
        <dbReference type="ARBA" id="ARBA00023316"/>
    </source>
</evidence>
<evidence type="ECO:0000259" key="16">
    <source>
        <dbReference type="PROSITE" id="PS50975"/>
    </source>
</evidence>
<evidence type="ECO:0000256" key="9">
    <source>
        <dbReference type="ARBA" id="ARBA00022840"/>
    </source>
</evidence>
<dbReference type="HAMAP" id="MF_00047">
    <property type="entry name" value="Dala_Dala_lig"/>
    <property type="match status" value="1"/>
</dbReference>
<dbReference type="SUPFAM" id="SSF52440">
    <property type="entry name" value="PreATP-grasp domain"/>
    <property type="match status" value="1"/>
</dbReference>
<dbReference type="InterPro" id="IPR011095">
    <property type="entry name" value="Dala_Dala_lig_C"/>
</dbReference>
<evidence type="ECO:0000256" key="6">
    <source>
        <dbReference type="ARBA" id="ARBA00022490"/>
    </source>
</evidence>
<dbReference type="GO" id="GO:0016874">
    <property type="term" value="F:ligase activity"/>
    <property type="evidence" value="ECO:0007669"/>
    <property type="project" value="UniProtKB-KW"/>
</dbReference>
<evidence type="ECO:0000256" key="7">
    <source>
        <dbReference type="ARBA" id="ARBA00022598"/>
    </source>
</evidence>
<dbReference type="Pfam" id="PF07478">
    <property type="entry name" value="Dala_Dala_lig_C"/>
    <property type="match status" value="1"/>
</dbReference>
<dbReference type="Pfam" id="PF01820">
    <property type="entry name" value="Dala_Dala_lig_N"/>
    <property type="match status" value="1"/>
</dbReference>
<dbReference type="RefSeq" id="WP_109019696.1">
    <property type="nucleotide sequence ID" value="NZ_AP025028.1"/>
</dbReference>
<dbReference type="Gene3D" id="3.30.470.20">
    <property type="entry name" value="ATP-grasp fold, B domain"/>
    <property type="match status" value="1"/>
</dbReference>
<dbReference type="Gene3D" id="3.40.50.20">
    <property type="match status" value="1"/>
</dbReference>
<evidence type="ECO:0000256" key="2">
    <source>
        <dbReference type="ARBA" id="ARBA00001946"/>
    </source>
</evidence>
<evidence type="ECO:0000256" key="8">
    <source>
        <dbReference type="ARBA" id="ARBA00022741"/>
    </source>
</evidence>
<accession>A0ABN6KCK7</accession>
<comment type="subcellular location">
    <subcellularLocation>
        <location evidence="3 14">Cytoplasm</location>
    </subcellularLocation>
</comment>
<evidence type="ECO:0000256" key="13">
    <source>
        <dbReference type="ARBA" id="ARBA00047614"/>
    </source>
</evidence>
<dbReference type="InterPro" id="IPR011761">
    <property type="entry name" value="ATP-grasp"/>
</dbReference>
<dbReference type="PANTHER" id="PTHR23132:SF23">
    <property type="entry name" value="D-ALANINE--D-ALANINE LIGASE B"/>
    <property type="match status" value="1"/>
</dbReference>
<dbReference type="NCBIfam" id="NF011170">
    <property type="entry name" value="PRK14572.1"/>
    <property type="match status" value="1"/>
</dbReference>
<keyword evidence="8 15" id="KW-0547">Nucleotide-binding</keyword>
<dbReference type="PIRSF" id="PIRSF039102">
    <property type="entry name" value="Ddl/VanB"/>
    <property type="match status" value="1"/>
</dbReference>
<keyword evidence="10 14" id="KW-0133">Cell shape</keyword>
<comment type="function">
    <text evidence="14">Cell wall formation.</text>
</comment>
<evidence type="ECO:0000256" key="10">
    <source>
        <dbReference type="ARBA" id="ARBA00022960"/>
    </source>
</evidence>
<sequence length="350" mass="38711">MKRTKLGLIFGGTSSEHEISIRSSYFIFKTLDRTKFEVKPIFIDQNGVWKIPKDFEGNYPDPENISPSDFAVQFQEKNEIYANSDKHLLSSIGIDAVFIGLHGGSGEDGRIQGFLDVMGIPYTGSGVLASALAMDKFRSNQLFEKAGIPVAPFLEVSKKDIDAKRFVLQMPISFPVFIKPTLGGSSVNAGPAKTPEEAILLIEKIFVSEDRVFIQELIAGTEVSIGVLEKKENDGWQSFPLVATEIRPKTEFFDFTAKYTKGASEEITPAEIPKETMDKLQSYTLICHKTLGCKGYSRTDFIIRNGIPYVLETNTLPGMTGTSLIPQQAKALGIDMKDVFNWLVDLALSS</sequence>
<dbReference type="InterPro" id="IPR013815">
    <property type="entry name" value="ATP_grasp_subdomain_1"/>
</dbReference>
<comment type="cofactor">
    <cofactor evidence="1">
        <name>Mn(2+)</name>
        <dbReference type="ChEBI" id="CHEBI:29035"/>
    </cofactor>
</comment>
<comment type="pathway">
    <text evidence="14">Cell wall biogenesis; peptidoglycan biosynthesis.</text>
</comment>